<dbReference type="GO" id="GO:0016301">
    <property type="term" value="F:kinase activity"/>
    <property type="evidence" value="ECO:0007669"/>
    <property type="project" value="UniProtKB-KW"/>
</dbReference>
<feature type="domain" description="HPt" evidence="1">
    <location>
        <begin position="1"/>
        <end position="101"/>
    </location>
</feature>
<name>A0A3B0U982_9ZZZZ</name>
<sequence length="110" mass="12671">MEDLVASFVNEANDLLESLEEALLKLENHPDDQEQLNMAFRVMHSLKGTGAMFGFDELSAFTHEMENLYDMLRSGKRKINKKVIDLTFQSIDLIRRLLDKPIDPETQSTK</sequence>
<dbReference type="GO" id="GO:0000160">
    <property type="term" value="P:phosphorelay signal transduction system"/>
    <property type="evidence" value="ECO:0007669"/>
    <property type="project" value="InterPro"/>
</dbReference>
<dbReference type="PANTHER" id="PTHR43395:SF10">
    <property type="entry name" value="CHEMOTAXIS PROTEIN CHEA"/>
    <property type="match status" value="1"/>
</dbReference>
<dbReference type="SUPFAM" id="SSF47226">
    <property type="entry name" value="Histidine-containing phosphotransfer domain, HPT domain"/>
    <property type="match status" value="1"/>
</dbReference>
<organism evidence="2">
    <name type="scientific">hydrothermal vent metagenome</name>
    <dbReference type="NCBI Taxonomy" id="652676"/>
    <lineage>
        <taxon>unclassified sequences</taxon>
        <taxon>metagenomes</taxon>
        <taxon>ecological metagenomes</taxon>
    </lineage>
</organism>
<reference evidence="2" key="1">
    <citation type="submission" date="2018-06" db="EMBL/GenBank/DDBJ databases">
        <authorList>
            <person name="Zhirakovskaya E."/>
        </authorList>
    </citation>
    <scope>NUCLEOTIDE SEQUENCE</scope>
</reference>
<protein>
    <submittedName>
        <fullName evidence="2">Signal transduction histidine kinase CheA</fullName>
    </submittedName>
</protein>
<keyword evidence="2" id="KW-0808">Transferase</keyword>
<accession>A0A3B0U982</accession>
<dbReference type="AlphaFoldDB" id="A0A3B0U982"/>
<dbReference type="PANTHER" id="PTHR43395">
    <property type="entry name" value="SENSOR HISTIDINE KINASE CHEA"/>
    <property type="match status" value="1"/>
</dbReference>
<keyword evidence="2" id="KW-0418">Kinase</keyword>
<dbReference type="Gene3D" id="1.20.120.160">
    <property type="entry name" value="HPT domain"/>
    <property type="match status" value="1"/>
</dbReference>
<dbReference type="Pfam" id="PF01627">
    <property type="entry name" value="Hpt"/>
    <property type="match status" value="1"/>
</dbReference>
<dbReference type="InterPro" id="IPR051315">
    <property type="entry name" value="Bact_Chemotaxis_CheA"/>
</dbReference>
<dbReference type="InterPro" id="IPR036641">
    <property type="entry name" value="HPT_dom_sf"/>
</dbReference>
<feature type="non-terminal residue" evidence="2">
    <location>
        <position position="110"/>
    </location>
</feature>
<dbReference type="PROSITE" id="PS50894">
    <property type="entry name" value="HPT"/>
    <property type="match status" value="1"/>
</dbReference>
<dbReference type="CDD" id="cd00088">
    <property type="entry name" value="HPT"/>
    <property type="match status" value="1"/>
</dbReference>
<dbReference type="EMBL" id="UOET01000133">
    <property type="protein sequence ID" value="VAW27601.1"/>
    <property type="molecule type" value="Genomic_DNA"/>
</dbReference>
<proteinExistence type="predicted"/>
<evidence type="ECO:0000259" key="1">
    <source>
        <dbReference type="PROSITE" id="PS50894"/>
    </source>
</evidence>
<gene>
    <name evidence="2" type="ORF">MNBD_BACTEROID07-112</name>
</gene>
<evidence type="ECO:0000313" key="2">
    <source>
        <dbReference type="EMBL" id="VAW27601.1"/>
    </source>
</evidence>
<dbReference type="InterPro" id="IPR008207">
    <property type="entry name" value="Sig_transdc_His_kin_Hpt_dom"/>
</dbReference>
<dbReference type="SMART" id="SM00073">
    <property type="entry name" value="HPT"/>
    <property type="match status" value="1"/>
</dbReference>